<dbReference type="OrthoDB" id="373990at2157"/>
<dbReference type="Proteomes" id="UP000005867">
    <property type="component" value="Chromosome"/>
</dbReference>
<proteinExistence type="predicted"/>
<organism evidence="1 2">
    <name type="scientific">Pyrobaculum ferrireducens</name>
    <dbReference type="NCBI Taxonomy" id="1104324"/>
    <lineage>
        <taxon>Archaea</taxon>
        <taxon>Thermoproteota</taxon>
        <taxon>Thermoprotei</taxon>
        <taxon>Thermoproteales</taxon>
        <taxon>Thermoproteaceae</taxon>
        <taxon>Pyrobaculum</taxon>
    </lineage>
</organism>
<evidence type="ECO:0000313" key="2">
    <source>
        <dbReference type="Proteomes" id="UP000005867"/>
    </source>
</evidence>
<dbReference type="KEGG" id="pyr:P186_0148"/>
<dbReference type="eggNOG" id="arCOG07834">
    <property type="taxonomic scope" value="Archaea"/>
</dbReference>
<evidence type="ECO:0000313" key="1">
    <source>
        <dbReference type="EMBL" id="AET31611.1"/>
    </source>
</evidence>
<name>G7VEI7_9CREN</name>
<dbReference type="RefSeq" id="WP_014287439.1">
    <property type="nucleotide sequence ID" value="NC_016645.1"/>
</dbReference>
<dbReference type="STRING" id="1104324.P186_0148"/>
<dbReference type="EMBL" id="CP003098">
    <property type="protein sequence ID" value="AET31611.1"/>
    <property type="molecule type" value="Genomic_DNA"/>
</dbReference>
<reference evidence="1 2" key="1">
    <citation type="journal article" date="2012" name="J. Bacteriol.">
        <title>Complete genome sequence of strain 1860, a crenarchaeon of the genus pyrobaculum able to grow with various electron acceptors.</title>
        <authorList>
            <person name="Mardanov A.V."/>
            <person name="Gumerov V.M."/>
            <person name="Slobodkina G.B."/>
            <person name="Beletsky A.V."/>
            <person name="Bonch-Osmolovskaya E.A."/>
            <person name="Ravin N.V."/>
            <person name="Skryabin K.G."/>
        </authorList>
    </citation>
    <scope>NUCLEOTIDE SEQUENCE [LARGE SCALE GENOMIC DNA]</scope>
    <source>
        <strain evidence="1 2">1860</strain>
    </source>
</reference>
<sequence>MDLGLLWRRWLGVGRFGLRSYVGVCGVGLVEGSAAAVVGRAGGGFVAYVCADVDRSFWERHGLAWGEPAQFWGGRWPAGVDYGGRCSLFSASPVYLLDRVVMRLEGPYGGFFKPLCAAPLAGSRWWVYVAGCSDVFELVGLNYPRDVCDAVFILAEGGISTYCKECGFDPNIHSSCKFSLAKAAVYHSPVGPPVAAPGRGALLGAELPVVRRRDGYLRVGSWLAWHRVLGTLDGGRWVLIGDDGLYEAVFTATVERPLEVFGEVGYVRVAGPYRGDVDDVQSPCGAPRLVACVEDTREALAAAGHRCEAEGGVPHVVLGDAVEVELGRELIDWPLSDSCGAVLKRGLYGVLTPLDVGV</sequence>
<gene>
    <name evidence="1" type="ORF">P186_0148</name>
</gene>
<dbReference type="BioCyc" id="PSP1104324:GJSN-143-MONOMER"/>
<dbReference type="HOGENOM" id="CLU_753589_0_0_2"/>
<accession>G7VEI7</accession>
<protein>
    <submittedName>
        <fullName evidence="1">Uncharacterized protein</fullName>
    </submittedName>
</protein>
<keyword evidence="2" id="KW-1185">Reference proteome</keyword>
<dbReference type="AlphaFoldDB" id="G7VEI7"/>
<dbReference type="GeneID" id="11595949"/>